<dbReference type="AlphaFoldDB" id="A0A8S2TLP7"/>
<sequence>TFATIPYLCDVCSNTKVGTCNANNDGCNCLPAYQGQYCDTPALQSSSDNRSWTIIVAVVSAVAGLLLIISLVMCIFFCKKRHEASAKVPTSITNRPYFTIPRAHIP</sequence>
<reference evidence="2" key="1">
    <citation type="submission" date="2021-02" db="EMBL/GenBank/DDBJ databases">
        <authorList>
            <person name="Nowell W R."/>
        </authorList>
    </citation>
    <scope>NUCLEOTIDE SEQUENCE</scope>
</reference>
<evidence type="ECO:0008006" key="5">
    <source>
        <dbReference type="Google" id="ProtNLM"/>
    </source>
</evidence>
<accession>A0A8S2TLP7</accession>
<organism evidence="2 4">
    <name type="scientific">Rotaria magnacalcarata</name>
    <dbReference type="NCBI Taxonomy" id="392030"/>
    <lineage>
        <taxon>Eukaryota</taxon>
        <taxon>Metazoa</taxon>
        <taxon>Spiralia</taxon>
        <taxon>Gnathifera</taxon>
        <taxon>Rotifera</taxon>
        <taxon>Eurotatoria</taxon>
        <taxon>Bdelloidea</taxon>
        <taxon>Philodinida</taxon>
        <taxon>Philodinidae</taxon>
        <taxon>Rotaria</taxon>
    </lineage>
</organism>
<protein>
    <recommendedName>
        <fullName evidence="5">EGF-like domain-containing protein</fullName>
    </recommendedName>
</protein>
<name>A0A8S2TLP7_9BILA</name>
<feature type="transmembrane region" description="Helical" evidence="1">
    <location>
        <begin position="52"/>
        <end position="78"/>
    </location>
</feature>
<evidence type="ECO:0000313" key="4">
    <source>
        <dbReference type="Proteomes" id="UP000676336"/>
    </source>
</evidence>
<evidence type="ECO:0000313" key="3">
    <source>
        <dbReference type="EMBL" id="CAF4313595.1"/>
    </source>
</evidence>
<dbReference type="Proteomes" id="UP000676336">
    <property type="component" value="Unassembled WGS sequence"/>
</dbReference>
<feature type="non-terminal residue" evidence="2">
    <location>
        <position position="106"/>
    </location>
</feature>
<comment type="caution">
    <text evidence="2">The sequence shown here is derived from an EMBL/GenBank/DDBJ whole genome shotgun (WGS) entry which is preliminary data.</text>
</comment>
<keyword evidence="1" id="KW-1133">Transmembrane helix</keyword>
<keyword evidence="1" id="KW-0812">Transmembrane</keyword>
<feature type="non-terminal residue" evidence="2">
    <location>
        <position position="1"/>
    </location>
</feature>
<dbReference type="EMBL" id="CAJOBI010035283">
    <property type="protein sequence ID" value="CAF4295742.1"/>
    <property type="molecule type" value="Genomic_DNA"/>
</dbReference>
<dbReference type="Proteomes" id="UP000681720">
    <property type="component" value="Unassembled WGS sequence"/>
</dbReference>
<proteinExistence type="predicted"/>
<keyword evidence="1" id="KW-0472">Membrane</keyword>
<gene>
    <name evidence="3" type="ORF">GIL414_LOCUS26393</name>
    <name evidence="2" type="ORF">SMN809_LOCUS25874</name>
</gene>
<evidence type="ECO:0000313" key="2">
    <source>
        <dbReference type="EMBL" id="CAF4295742.1"/>
    </source>
</evidence>
<evidence type="ECO:0000256" key="1">
    <source>
        <dbReference type="SAM" id="Phobius"/>
    </source>
</evidence>
<dbReference type="EMBL" id="CAJOBJ010038505">
    <property type="protein sequence ID" value="CAF4313595.1"/>
    <property type="molecule type" value="Genomic_DNA"/>
</dbReference>